<sequence length="62" mass="7038">MQTSICLPIIRNCLPVEVSLSMLYKCIFTTISLITNIPAKLNIVLVYYLSSPITWKTNSFEV</sequence>
<protein>
    <submittedName>
        <fullName evidence="1">Uncharacterized protein</fullName>
    </submittedName>
</protein>
<accession>A0A0K2VH04</accession>
<reference evidence="1" key="1">
    <citation type="submission" date="2014-05" db="EMBL/GenBank/DDBJ databases">
        <authorList>
            <person name="Chronopoulou M."/>
        </authorList>
    </citation>
    <scope>NUCLEOTIDE SEQUENCE</scope>
    <source>
        <tissue evidence="1">Whole organism</tissue>
    </source>
</reference>
<name>A0A0K2VH04_LEPSM</name>
<dbReference type="EMBL" id="HACA01032304">
    <property type="protein sequence ID" value="CDW49665.1"/>
    <property type="molecule type" value="Transcribed_RNA"/>
</dbReference>
<evidence type="ECO:0000313" key="1">
    <source>
        <dbReference type="EMBL" id="CDW49665.1"/>
    </source>
</evidence>
<proteinExistence type="predicted"/>
<organism evidence="1">
    <name type="scientific">Lepeophtheirus salmonis</name>
    <name type="common">Salmon louse</name>
    <name type="synonym">Caligus salmonis</name>
    <dbReference type="NCBI Taxonomy" id="72036"/>
    <lineage>
        <taxon>Eukaryota</taxon>
        <taxon>Metazoa</taxon>
        <taxon>Ecdysozoa</taxon>
        <taxon>Arthropoda</taxon>
        <taxon>Crustacea</taxon>
        <taxon>Multicrustacea</taxon>
        <taxon>Hexanauplia</taxon>
        <taxon>Copepoda</taxon>
        <taxon>Siphonostomatoida</taxon>
        <taxon>Caligidae</taxon>
        <taxon>Lepeophtheirus</taxon>
    </lineage>
</organism>
<dbReference type="AlphaFoldDB" id="A0A0K2VH04"/>